<dbReference type="RefSeq" id="WP_184795235.1">
    <property type="nucleotide sequence ID" value="NZ_JACHMY010000001.1"/>
</dbReference>
<dbReference type="Proteomes" id="UP000549971">
    <property type="component" value="Unassembled WGS sequence"/>
</dbReference>
<feature type="transmembrane region" description="Helical" evidence="1">
    <location>
        <begin position="91"/>
        <end position="112"/>
    </location>
</feature>
<accession>A0A7W9J4S6</accession>
<comment type="caution">
    <text evidence="2">The sequence shown here is derived from an EMBL/GenBank/DDBJ whole genome shotgun (WGS) entry which is preliminary data.</text>
</comment>
<proteinExistence type="predicted"/>
<sequence>METGSQGRPQPRDAREQLEQLGKDEEAVRYPPLPRWFFGVTTTATAALYLAQLLSPSDARNATFALGVVVAVIAAFHWLNRPGVSWASMKFRDMVPFVASLGVIFVVCTVISETTSLSWVWIVGAAVAAGMVWRNGRAYRKEFGDA</sequence>
<reference evidence="2 3" key="1">
    <citation type="submission" date="2020-08" db="EMBL/GenBank/DDBJ databases">
        <title>Sequencing the genomes of 1000 actinobacteria strains.</title>
        <authorList>
            <person name="Klenk H.-P."/>
        </authorList>
    </citation>
    <scope>NUCLEOTIDE SEQUENCE [LARGE SCALE GENOMIC DNA]</scope>
    <source>
        <strain evidence="2 3">DSM 28967</strain>
    </source>
</reference>
<keyword evidence="1" id="KW-0812">Transmembrane</keyword>
<feature type="transmembrane region" description="Helical" evidence="1">
    <location>
        <begin position="61"/>
        <end position="79"/>
    </location>
</feature>
<name>A0A7W9J4S6_9ACTN</name>
<evidence type="ECO:0000313" key="3">
    <source>
        <dbReference type="Proteomes" id="UP000549971"/>
    </source>
</evidence>
<dbReference type="AlphaFoldDB" id="A0A7W9J4S6"/>
<feature type="transmembrane region" description="Helical" evidence="1">
    <location>
        <begin position="36"/>
        <end position="55"/>
    </location>
</feature>
<keyword evidence="1" id="KW-1133">Transmembrane helix</keyword>
<evidence type="ECO:0000256" key="1">
    <source>
        <dbReference type="SAM" id="Phobius"/>
    </source>
</evidence>
<feature type="transmembrane region" description="Helical" evidence="1">
    <location>
        <begin position="118"/>
        <end position="136"/>
    </location>
</feature>
<dbReference type="EMBL" id="JACHMY010000001">
    <property type="protein sequence ID" value="MBB5835609.1"/>
    <property type="molecule type" value="Genomic_DNA"/>
</dbReference>
<organism evidence="2 3">
    <name type="scientific">Kribbella italica</name>
    <dbReference type="NCBI Taxonomy" id="1540520"/>
    <lineage>
        <taxon>Bacteria</taxon>
        <taxon>Bacillati</taxon>
        <taxon>Actinomycetota</taxon>
        <taxon>Actinomycetes</taxon>
        <taxon>Propionibacteriales</taxon>
        <taxon>Kribbellaceae</taxon>
        <taxon>Kribbella</taxon>
    </lineage>
</organism>
<keyword evidence="1" id="KW-0472">Membrane</keyword>
<keyword evidence="3" id="KW-1185">Reference proteome</keyword>
<gene>
    <name evidence="2" type="ORF">HDA39_002343</name>
</gene>
<protein>
    <submittedName>
        <fullName evidence="2">Phosphatidylserine synthase</fullName>
    </submittedName>
</protein>
<evidence type="ECO:0000313" key="2">
    <source>
        <dbReference type="EMBL" id="MBB5835609.1"/>
    </source>
</evidence>